<dbReference type="Proteomes" id="UP000327493">
    <property type="component" value="Chromosome 7"/>
</dbReference>
<feature type="region of interest" description="Disordered" evidence="1">
    <location>
        <begin position="1"/>
        <end position="32"/>
    </location>
</feature>
<accession>A0A5J5DCP8</accession>
<proteinExistence type="predicted"/>
<feature type="non-terminal residue" evidence="2">
    <location>
        <position position="32"/>
    </location>
</feature>
<evidence type="ECO:0000313" key="3">
    <source>
        <dbReference type="Proteomes" id="UP000327493"/>
    </source>
</evidence>
<comment type="caution">
    <text evidence="2">The sequence shown here is derived from an EMBL/GenBank/DDBJ whole genome shotgun (WGS) entry which is preliminary data.</text>
</comment>
<dbReference type="AlphaFoldDB" id="A0A5J5DCP8"/>
<evidence type="ECO:0000256" key="1">
    <source>
        <dbReference type="SAM" id="MobiDB-lite"/>
    </source>
</evidence>
<evidence type="ECO:0000313" key="2">
    <source>
        <dbReference type="EMBL" id="KAA8591183.1"/>
    </source>
</evidence>
<reference evidence="2 3" key="1">
    <citation type="submission" date="2019-08" db="EMBL/GenBank/DDBJ databases">
        <title>A chromosome-level genome assembly, high-density linkage maps, and genome scans reveal the genomic architecture of hybrid incompatibilities underlying speciation via character displacement in darters (Percidae: Etheostominae).</title>
        <authorList>
            <person name="Moran R.L."/>
            <person name="Catchen J.M."/>
            <person name="Fuller R.C."/>
        </authorList>
    </citation>
    <scope>NUCLEOTIDE SEQUENCE [LARGE SCALE GENOMIC DNA]</scope>
    <source>
        <strain evidence="2">EspeVRDwgs_2016</strain>
        <tissue evidence="2">Muscle</tissue>
    </source>
</reference>
<protein>
    <submittedName>
        <fullName evidence="2">Uncharacterized protein</fullName>
    </submittedName>
</protein>
<gene>
    <name evidence="2" type="ORF">FQN60_002126</name>
</gene>
<name>A0A5J5DCP8_9PERO</name>
<feature type="compositionally biased region" description="Low complexity" evidence="1">
    <location>
        <begin position="19"/>
        <end position="32"/>
    </location>
</feature>
<dbReference type="EMBL" id="VOFY01000007">
    <property type="protein sequence ID" value="KAA8591183.1"/>
    <property type="molecule type" value="Genomic_DNA"/>
</dbReference>
<organism evidence="2 3">
    <name type="scientific">Etheostoma spectabile</name>
    <name type="common">orangethroat darter</name>
    <dbReference type="NCBI Taxonomy" id="54343"/>
    <lineage>
        <taxon>Eukaryota</taxon>
        <taxon>Metazoa</taxon>
        <taxon>Chordata</taxon>
        <taxon>Craniata</taxon>
        <taxon>Vertebrata</taxon>
        <taxon>Euteleostomi</taxon>
        <taxon>Actinopterygii</taxon>
        <taxon>Neopterygii</taxon>
        <taxon>Teleostei</taxon>
        <taxon>Neoteleostei</taxon>
        <taxon>Acanthomorphata</taxon>
        <taxon>Eupercaria</taxon>
        <taxon>Perciformes</taxon>
        <taxon>Percoidei</taxon>
        <taxon>Percidae</taxon>
        <taxon>Etheostomatinae</taxon>
        <taxon>Etheostoma</taxon>
    </lineage>
</organism>
<sequence>MSKAFETHRGQRSLGGGYYHVSGGSSSQWSIS</sequence>
<keyword evidence="3" id="KW-1185">Reference proteome</keyword>